<evidence type="ECO:0000313" key="2">
    <source>
        <dbReference type="EMBL" id="CAL4066333.1"/>
    </source>
</evidence>
<organism evidence="2 3">
    <name type="scientific">Meganyctiphanes norvegica</name>
    <name type="common">Northern krill</name>
    <name type="synonym">Thysanopoda norvegica</name>
    <dbReference type="NCBI Taxonomy" id="48144"/>
    <lineage>
        <taxon>Eukaryota</taxon>
        <taxon>Metazoa</taxon>
        <taxon>Ecdysozoa</taxon>
        <taxon>Arthropoda</taxon>
        <taxon>Crustacea</taxon>
        <taxon>Multicrustacea</taxon>
        <taxon>Malacostraca</taxon>
        <taxon>Eumalacostraca</taxon>
        <taxon>Eucarida</taxon>
        <taxon>Euphausiacea</taxon>
        <taxon>Euphausiidae</taxon>
        <taxon>Meganyctiphanes</taxon>
    </lineage>
</organism>
<keyword evidence="1" id="KW-0732">Signal</keyword>
<proteinExistence type="predicted"/>
<dbReference type="Proteomes" id="UP001497623">
    <property type="component" value="Unassembled WGS sequence"/>
</dbReference>
<dbReference type="AlphaFoldDB" id="A0AAV2Q0X4"/>
<feature type="signal peptide" evidence="1">
    <location>
        <begin position="1"/>
        <end position="28"/>
    </location>
</feature>
<comment type="caution">
    <text evidence="2">The sequence shown here is derived from an EMBL/GenBank/DDBJ whole genome shotgun (WGS) entry which is preliminary data.</text>
</comment>
<feature type="chain" id="PRO_5044022094" evidence="1">
    <location>
        <begin position="29"/>
        <end position="133"/>
    </location>
</feature>
<sequence length="133" mass="14387">MSQTLNMFGRRAVFLLLLATLILEGVSAKKKPKPSKKKKPCKYNGKKYKPGEVINALGDNCVVFRCASTGKKTELVAIDDCTCSKDDEPQPSASSIGFNDVQQRTISPSGYVSSSRSTSKIGICCARILHPST</sequence>
<feature type="non-terminal residue" evidence="2">
    <location>
        <position position="133"/>
    </location>
</feature>
<evidence type="ECO:0000256" key="1">
    <source>
        <dbReference type="SAM" id="SignalP"/>
    </source>
</evidence>
<gene>
    <name evidence="2" type="ORF">MNOR_LOCUS5580</name>
</gene>
<protein>
    <submittedName>
        <fullName evidence="2">Uncharacterized protein</fullName>
    </submittedName>
</protein>
<reference evidence="2 3" key="1">
    <citation type="submission" date="2024-05" db="EMBL/GenBank/DDBJ databases">
        <authorList>
            <person name="Wallberg A."/>
        </authorList>
    </citation>
    <scope>NUCLEOTIDE SEQUENCE [LARGE SCALE GENOMIC DNA]</scope>
</reference>
<name>A0AAV2Q0X4_MEGNR</name>
<dbReference type="EMBL" id="CAXKWB010002172">
    <property type="protein sequence ID" value="CAL4066333.1"/>
    <property type="molecule type" value="Genomic_DNA"/>
</dbReference>
<evidence type="ECO:0000313" key="3">
    <source>
        <dbReference type="Proteomes" id="UP001497623"/>
    </source>
</evidence>
<accession>A0AAV2Q0X4</accession>
<keyword evidence="3" id="KW-1185">Reference proteome</keyword>